<dbReference type="PIRSF" id="PIRSF034934">
    <property type="entry name" value="AbiF_AbiD"/>
    <property type="match status" value="1"/>
</dbReference>
<dbReference type="RefSeq" id="WP_005765628.1">
    <property type="nucleotide sequence ID" value="NZ_GG704818.1"/>
</dbReference>
<dbReference type="Proteomes" id="UP000005519">
    <property type="component" value="Unassembled WGS sequence"/>
</dbReference>
<reference evidence="1 2" key="1">
    <citation type="submission" date="2009-10" db="EMBL/GenBank/DDBJ databases">
        <authorList>
            <person name="Muzny D."/>
            <person name="Qin X."/>
            <person name="Deng J."/>
            <person name="Jiang H."/>
            <person name="Liu Y."/>
            <person name="Qu J."/>
            <person name="Song X.-Z."/>
            <person name="Zhang L."/>
            <person name="Thornton R."/>
            <person name="Coyle M."/>
            <person name="Francisco L."/>
            <person name="Jackson L."/>
            <person name="Javaid M."/>
            <person name="Korchina V."/>
            <person name="Kovar C."/>
            <person name="Mata R."/>
            <person name="Mathew T."/>
            <person name="Ngo R."/>
            <person name="Nguyen L."/>
            <person name="Nguyen N."/>
            <person name="Okwuonu G."/>
            <person name="Ongeri F."/>
            <person name="Pham C."/>
            <person name="Simmons D."/>
            <person name="Wilczek-Boney K."/>
            <person name="Hale W."/>
            <person name="Jakkamsetti A."/>
            <person name="Pham P."/>
            <person name="Ruth R."/>
            <person name="San Lucas F."/>
            <person name="Warren J."/>
            <person name="Zhang J."/>
            <person name="Zhao Z."/>
            <person name="Zhou C."/>
            <person name="Zhu D."/>
            <person name="Lee S."/>
            <person name="Bess C."/>
            <person name="Blankenburg K."/>
            <person name="Forbes L."/>
            <person name="Fu Q."/>
            <person name="Gubbala S."/>
            <person name="Hirani K."/>
            <person name="Jayaseelan J.C."/>
            <person name="Lara F."/>
            <person name="Munidasa M."/>
            <person name="Palculict T."/>
            <person name="Patil S."/>
            <person name="Pu L.-L."/>
            <person name="Saada N."/>
            <person name="Tang L."/>
            <person name="Weissenberger G."/>
            <person name="Zhu Y."/>
            <person name="Hemphill L."/>
            <person name="Shang Y."/>
            <person name="Youmans B."/>
            <person name="Ayvaz T."/>
            <person name="Ross M."/>
            <person name="Santibanez J."/>
            <person name="Aqrawi P."/>
            <person name="Gross S."/>
            <person name="Joshi V."/>
            <person name="Fowler G."/>
            <person name="Nazareth L."/>
            <person name="Reid J."/>
            <person name="Worley K."/>
            <person name="Petrosino J."/>
            <person name="Highlander S."/>
            <person name="Gibbs R."/>
        </authorList>
    </citation>
    <scope>NUCLEOTIDE SEQUENCE [LARGE SCALE GENOMIC DNA]</scope>
    <source>
        <strain evidence="1 2">ATCC 43325</strain>
    </source>
</reference>
<dbReference type="EMBL" id="ACZR01000028">
    <property type="protein sequence ID" value="EEX49379.1"/>
    <property type="molecule type" value="Genomic_DNA"/>
</dbReference>
<gene>
    <name evidence="1" type="ORF">HMPREF0621_2052</name>
</gene>
<sequence length="334" mass="40023">MLSVKATSLPFFFLLYYPMLLTKPHKEYAELVDILLTRKMVVEDISYAKRKLSQVGYYRLSGFWFTSRRTAIVTENGIRQSQFIDEFLPNTSFNEVYKLYLFDKKLRLLLLDIIERLEVNIRSVMAHELGRIDPLAYKSEKFIKKDHSKIRKNYDDVWLPKLQGEIKRNKAEFIIYHRENDKEIPFWVIVEIWDFGTLSKYYSFLKGNNQKKISKKFGIDHVTFEKWLREINILRNLCAHHSRVWNKDFNAITLPNTRVETNERTSQRVFSRILILWYLIQQTDSKNYKWLEKLKDLIDTDFPNVPNAKLEFMGLGNYKTLPIELMKQNYNEST</sequence>
<proteinExistence type="predicted"/>
<dbReference type="HOGENOM" id="CLU_044962_2_2_6"/>
<accession>C9PSS8</accession>
<name>C9PSS8_9PAST</name>
<comment type="caution">
    <text evidence="1">The sequence shown here is derived from an EMBL/GenBank/DDBJ whole genome shotgun (WGS) entry which is preliminary data.</text>
</comment>
<evidence type="ECO:0000313" key="2">
    <source>
        <dbReference type="Proteomes" id="UP000005519"/>
    </source>
</evidence>
<dbReference type="Pfam" id="PF07751">
    <property type="entry name" value="Abi_2"/>
    <property type="match status" value="1"/>
</dbReference>
<evidence type="ECO:0000313" key="1">
    <source>
        <dbReference type="EMBL" id="EEX49379.1"/>
    </source>
</evidence>
<organism evidence="1 2">
    <name type="scientific">Pasteurella dagmatis ATCC 43325</name>
    <dbReference type="NCBI Taxonomy" id="667128"/>
    <lineage>
        <taxon>Bacteria</taxon>
        <taxon>Pseudomonadati</taxon>
        <taxon>Pseudomonadota</taxon>
        <taxon>Gammaproteobacteria</taxon>
        <taxon>Pasteurellales</taxon>
        <taxon>Pasteurellaceae</taxon>
        <taxon>Pasteurella</taxon>
    </lineage>
</organism>
<protein>
    <submittedName>
        <fullName evidence="1">Abi-like protein</fullName>
    </submittedName>
</protein>
<dbReference type="InterPro" id="IPR017034">
    <property type="entry name" value="Abi_system_AbiD/AbiF"/>
</dbReference>
<keyword evidence="2" id="KW-1185">Reference proteome</keyword>
<dbReference type="InterPro" id="IPR011664">
    <property type="entry name" value="Abi_system_AbiD/AbiF-like"/>
</dbReference>
<dbReference type="AlphaFoldDB" id="C9PSS8"/>